<accession>A0ABN9TT37</accession>
<keyword evidence="1" id="KW-0677">Repeat</keyword>
<reference evidence="4" key="1">
    <citation type="submission" date="2023-10" db="EMBL/GenBank/DDBJ databases">
        <authorList>
            <person name="Chen Y."/>
            <person name="Shah S."/>
            <person name="Dougan E. K."/>
            <person name="Thang M."/>
            <person name="Chan C."/>
        </authorList>
    </citation>
    <scope>NUCLEOTIDE SEQUENCE [LARGE SCALE GENOMIC DNA]</scope>
</reference>
<dbReference type="PANTHER" id="PTHR47447">
    <property type="entry name" value="OS03G0856100 PROTEIN"/>
    <property type="match status" value="1"/>
</dbReference>
<name>A0ABN9TT37_9DINO</name>
<dbReference type="EMBL" id="CAUYUJ010015053">
    <property type="protein sequence ID" value="CAK0849344.1"/>
    <property type="molecule type" value="Genomic_DNA"/>
</dbReference>
<protein>
    <recommendedName>
        <fullName evidence="6">Pentatricopeptide repeat-containing protein</fullName>
    </recommendedName>
</protein>
<dbReference type="NCBIfam" id="TIGR00756">
    <property type="entry name" value="PPR"/>
    <property type="match status" value="2"/>
</dbReference>
<evidence type="ECO:0000256" key="2">
    <source>
        <dbReference type="PROSITE-ProRule" id="PRU00708"/>
    </source>
</evidence>
<proteinExistence type="predicted"/>
<evidence type="ECO:0000256" key="3">
    <source>
        <dbReference type="SAM" id="MobiDB-lite"/>
    </source>
</evidence>
<dbReference type="Gene3D" id="1.25.40.10">
    <property type="entry name" value="Tetratricopeptide repeat domain"/>
    <property type="match status" value="2"/>
</dbReference>
<sequence>MATGPEAASRDADGELKPQRHQLQCWDQRVQAMAVDPVAAQRDVRGEAGARCRQLRRWDQRLRRGRAVAAGPSPAERDAGGEGAARLGYNAGISACAKGNQWQWALSLFSDMWKTKLESDVVSYGAGIKACEAGQQWQLAIFLLSEMLEAKLEPDVISYGAGISACDKGQQWRWALSLLSGMWEAKLELDVTKLRRQHQRLRERPAVAVGPAAARRDAAGEAGARRFIYNAGVSACMKCKRWQRTLELLSEMWEAKFEPNVINCKAGIDACDRSGHAMQVLPLLSECGRVCNICFSAELTLVR</sequence>
<evidence type="ECO:0000256" key="1">
    <source>
        <dbReference type="ARBA" id="ARBA00022737"/>
    </source>
</evidence>
<dbReference type="PROSITE" id="PS51375">
    <property type="entry name" value="PPR"/>
    <property type="match status" value="1"/>
</dbReference>
<comment type="caution">
    <text evidence="4">The sequence shown here is derived from an EMBL/GenBank/DDBJ whole genome shotgun (WGS) entry which is preliminary data.</text>
</comment>
<organism evidence="4 5">
    <name type="scientific">Prorocentrum cordatum</name>
    <dbReference type="NCBI Taxonomy" id="2364126"/>
    <lineage>
        <taxon>Eukaryota</taxon>
        <taxon>Sar</taxon>
        <taxon>Alveolata</taxon>
        <taxon>Dinophyceae</taxon>
        <taxon>Prorocentrales</taxon>
        <taxon>Prorocentraceae</taxon>
        <taxon>Prorocentrum</taxon>
    </lineage>
</organism>
<gene>
    <name evidence="4" type="ORF">PCOR1329_LOCUS42057</name>
</gene>
<dbReference type="Pfam" id="PF01535">
    <property type="entry name" value="PPR"/>
    <property type="match status" value="1"/>
</dbReference>
<feature type="repeat" description="PPR" evidence="2">
    <location>
        <begin position="225"/>
        <end position="259"/>
    </location>
</feature>
<feature type="region of interest" description="Disordered" evidence="3">
    <location>
        <begin position="1"/>
        <end position="20"/>
    </location>
</feature>
<dbReference type="Pfam" id="PF13812">
    <property type="entry name" value="PPR_3"/>
    <property type="match status" value="1"/>
</dbReference>
<feature type="compositionally biased region" description="Basic and acidic residues" evidence="3">
    <location>
        <begin position="8"/>
        <end position="18"/>
    </location>
</feature>
<evidence type="ECO:0000313" key="5">
    <source>
        <dbReference type="Proteomes" id="UP001189429"/>
    </source>
</evidence>
<evidence type="ECO:0000313" key="4">
    <source>
        <dbReference type="EMBL" id="CAK0849344.1"/>
    </source>
</evidence>
<evidence type="ECO:0008006" key="6">
    <source>
        <dbReference type="Google" id="ProtNLM"/>
    </source>
</evidence>
<dbReference type="Proteomes" id="UP001189429">
    <property type="component" value="Unassembled WGS sequence"/>
</dbReference>
<dbReference type="InterPro" id="IPR002885">
    <property type="entry name" value="PPR_rpt"/>
</dbReference>
<dbReference type="InterPro" id="IPR011990">
    <property type="entry name" value="TPR-like_helical_dom_sf"/>
</dbReference>
<dbReference type="PANTHER" id="PTHR47447:SF17">
    <property type="entry name" value="OS12G0638900 PROTEIN"/>
    <property type="match status" value="1"/>
</dbReference>
<keyword evidence="5" id="KW-1185">Reference proteome</keyword>